<feature type="domain" description="ABC transporter" evidence="6">
    <location>
        <begin position="10"/>
        <end position="240"/>
    </location>
</feature>
<evidence type="ECO:0000256" key="5">
    <source>
        <dbReference type="ARBA" id="ARBA00023251"/>
    </source>
</evidence>
<evidence type="ECO:0000256" key="2">
    <source>
        <dbReference type="ARBA" id="ARBA00022448"/>
    </source>
</evidence>
<comment type="subcellular location">
    <subcellularLocation>
        <location evidence="1">Cell membrane</location>
        <topology evidence="1">Peripheral membrane protein</topology>
    </subcellularLocation>
</comment>
<name>A0ABW2CMW4_9ACTN</name>
<dbReference type="PANTHER" id="PTHR42711:SF19">
    <property type="entry name" value="DOXORUBICIN RESISTANCE ATP-BINDING PROTEIN DRRA"/>
    <property type="match status" value="1"/>
</dbReference>
<dbReference type="EMBL" id="JBHSXS010000012">
    <property type="protein sequence ID" value="MFC6882285.1"/>
    <property type="molecule type" value="Genomic_DNA"/>
</dbReference>
<dbReference type="SUPFAM" id="SSF52540">
    <property type="entry name" value="P-loop containing nucleoside triphosphate hydrolases"/>
    <property type="match status" value="1"/>
</dbReference>
<gene>
    <name evidence="7" type="ORF">ACFQKB_21200</name>
</gene>
<sequence>MTRAGDAPAIEITGLSKRFGSVTALDGIDLTVPAGTVLGLLGHNGAGKSTLVGVLATLLRPTRGTARVAGHDVVAHAAGVRRCIAVTGQRTTLDLTMSGRDNLIMVARLLGARPRPARARAEHLLELFDLVRAADRPARTYSGGMRRRLDLAVTLTRRPEVVFLDEPGTGLDPVSRLNMWDAVRELTATGTTVVLTTQHLEEADRLAGSIAVLAGGRVIASGSPRELKSRIGHRTVTVELATDDDAVEARRALHRAGLRPVLDRVERTVSAALARDPDLTAVVRALDAAAVEPSRLTLTEPGLDQVYLALTGHRHAETP</sequence>
<proteinExistence type="predicted"/>
<keyword evidence="3" id="KW-0547">Nucleotide-binding</keyword>
<dbReference type="InterPro" id="IPR017871">
    <property type="entry name" value="ABC_transporter-like_CS"/>
</dbReference>
<dbReference type="InterPro" id="IPR027417">
    <property type="entry name" value="P-loop_NTPase"/>
</dbReference>
<keyword evidence="8" id="KW-1185">Reference proteome</keyword>
<evidence type="ECO:0000259" key="6">
    <source>
        <dbReference type="PROSITE" id="PS50893"/>
    </source>
</evidence>
<dbReference type="PROSITE" id="PS50893">
    <property type="entry name" value="ABC_TRANSPORTER_2"/>
    <property type="match status" value="1"/>
</dbReference>
<evidence type="ECO:0000313" key="7">
    <source>
        <dbReference type="EMBL" id="MFC6882285.1"/>
    </source>
</evidence>
<organism evidence="7 8">
    <name type="scientific">Actinomadura yumaensis</name>
    <dbReference type="NCBI Taxonomy" id="111807"/>
    <lineage>
        <taxon>Bacteria</taxon>
        <taxon>Bacillati</taxon>
        <taxon>Actinomycetota</taxon>
        <taxon>Actinomycetes</taxon>
        <taxon>Streptosporangiales</taxon>
        <taxon>Thermomonosporaceae</taxon>
        <taxon>Actinomadura</taxon>
    </lineage>
</organism>
<reference evidence="8" key="1">
    <citation type="journal article" date="2019" name="Int. J. Syst. Evol. Microbiol.">
        <title>The Global Catalogue of Microorganisms (GCM) 10K type strain sequencing project: providing services to taxonomists for standard genome sequencing and annotation.</title>
        <authorList>
            <consortium name="The Broad Institute Genomics Platform"/>
            <consortium name="The Broad Institute Genome Sequencing Center for Infectious Disease"/>
            <person name="Wu L."/>
            <person name="Ma J."/>
        </authorList>
    </citation>
    <scope>NUCLEOTIDE SEQUENCE [LARGE SCALE GENOMIC DNA]</scope>
    <source>
        <strain evidence="8">JCM 3369</strain>
    </source>
</reference>
<dbReference type="InterPro" id="IPR003593">
    <property type="entry name" value="AAA+_ATPase"/>
</dbReference>
<dbReference type="RefSeq" id="WP_160822635.1">
    <property type="nucleotide sequence ID" value="NZ_JBHSXS010000012.1"/>
</dbReference>
<protein>
    <submittedName>
        <fullName evidence="7">ATP-binding cassette domain-containing protein</fullName>
    </submittedName>
</protein>
<evidence type="ECO:0000256" key="3">
    <source>
        <dbReference type="ARBA" id="ARBA00022741"/>
    </source>
</evidence>
<evidence type="ECO:0000256" key="1">
    <source>
        <dbReference type="ARBA" id="ARBA00004202"/>
    </source>
</evidence>
<dbReference type="GO" id="GO:0005524">
    <property type="term" value="F:ATP binding"/>
    <property type="evidence" value="ECO:0007669"/>
    <property type="project" value="UniProtKB-KW"/>
</dbReference>
<evidence type="ECO:0000313" key="8">
    <source>
        <dbReference type="Proteomes" id="UP001596380"/>
    </source>
</evidence>
<dbReference type="Gene3D" id="3.40.50.300">
    <property type="entry name" value="P-loop containing nucleotide triphosphate hydrolases"/>
    <property type="match status" value="1"/>
</dbReference>
<dbReference type="InterPro" id="IPR003439">
    <property type="entry name" value="ABC_transporter-like_ATP-bd"/>
</dbReference>
<dbReference type="InterPro" id="IPR050763">
    <property type="entry name" value="ABC_transporter_ATP-binding"/>
</dbReference>
<keyword evidence="2" id="KW-0813">Transport</keyword>
<keyword evidence="5" id="KW-0046">Antibiotic resistance</keyword>
<dbReference type="SMART" id="SM00382">
    <property type="entry name" value="AAA"/>
    <property type="match status" value="1"/>
</dbReference>
<dbReference type="Proteomes" id="UP001596380">
    <property type="component" value="Unassembled WGS sequence"/>
</dbReference>
<dbReference type="PANTHER" id="PTHR42711">
    <property type="entry name" value="ABC TRANSPORTER ATP-BINDING PROTEIN"/>
    <property type="match status" value="1"/>
</dbReference>
<keyword evidence="4 7" id="KW-0067">ATP-binding</keyword>
<evidence type="ECO:0000256" key="4">
    <source>
        <dbReference type="ARBA" id="ARBA00022840"/>
    </source>
</evidence>
<accession>A0ABW2CMW4</accession>
<dbReference type="Pfam" id="PF00005">
    <property type="entry name" value="ABC_tran"/>
    <property type="match status" value="1"/>
</dbReference>
<comment type="caution">
    <text evidence="7">The sequence shown here is derived from an EMBL/GenBank/DDBJ whole genome shotgun (WGS) entry which is preliminary data.</text>
</comment>
<dbReference type="PROSITE" id="PS00211">
    <property type="entry name" value="ABC_TRANSPORTER_1"/>
    <property type="match status" value="1"/>
</dbReference>